<dbReference type="EMBL" id="JACRUM010000016">
    <property type="protein sequence ID" value="MBC5864667.1"/>
    <property type="molecule type" value="Genomic_DNA"/>
</dbReference>
<evidence type="ECO:0000313" key="1">
    <source>
        <dbReference type="EMBL" id="MBC5864667.1"/>
    </source>
</evidence>
<keyword evidence="2" id="KW-1185">Reference proteome</keyword>
<protein>
    <submittedName>
        <fullName evidence="1">Uncharacterized protein</fullName>
    </submittedName>
</protein>
<proteinExistence type="predicted"/>
<sequence>MENLNEQIRLYSLGATVRHKSTFENLVSFKNEEDLTDEFIKTWTVPFYMNLEENNQEWFELLLNVKEKITKEIVIKLLGDFNWRTRQTGAFFAIIKNYTDLIDIIGIHFLKSEVCYAGRIYAYMFAYLNSEKSSEYLEDYLTYYLSKKELWFDQREAMEALTYIDKINENDLVTKHKENWLKFIENKPNWEKEIKTEYLENYIEFINKVKETNNK</sequence>
<dbReference type="InterPro" id="IPR046042">
    <property type="entry name" value="DUF6000"/>
</dbReference>
<organism evidence="1 2">
    <name type="scientific">Flavobacterium turcicum</name>
    <dbReference type="NCBI Taxonomy" id="2764718"/>
    <lineage>
        <taxon>Bacteria</taxon>
        <taxon>Pseudomonadati</taxon>
        <taxon>Bacteroidota</taxon>
        <taxon>Flavobacteriia</taxon>
        <taxon>Flavobacteriales</taxon>
        <taxon>Flavobacteriaceae</taxon>
        <taxon>Flavobacterium</taxon>
    </lineage>
</organism>
<reference evidence="1 2" key="1">
    <citation type="submission" date="2020-08" db="EMBL/GenBank/DDBJ databases">
        <title>Description of novel Flavobacterium F-400 isolate.</title>
        <authorList>
            <person name="Saticioglu I."/>
            <person name="Duman M."/>
            <person name="Altun S."/>
        </authorList>
    </citation>
    <scope>NUCLEOTIDE SEQUENCE [LARGE SCALE GENOMIC DNA]</scope>
    <source>
        <strain evidence="1 2">F-400</strain>
    </source>
</reference>
<dbReference type="Proteomes" id="UP000621670">
    <property type="component" value="Unassembled WGS sequence"/>
</dbReference>
<evidence type="ECO:0000313" key="2">
    <source>
        <dbReference type="Proteomes" id="UP000621670"/>
    </source>
</evidence>
<name>A0ABR7JJN7_9FLAO</name>
<comment type="caution">
    <text evidence="1">The sequence shown here is derived from an EMBL/GenBank/DDBJ whole genome shotgun (WGS) entry which is preliminary data.</text>
</comment>
<accession>A0ABR7JJN7</accession>
<gene>
    <name evidence="1" type="ORF">H8R26_14660</name>
</gene>
<dbReference type="RefSeq" id="WP_166139167.1">
    <property type="nucleotide sequence ID" value="NZ_JAAOBY010000015.1"/>
</dbReference>
<dbReference type="Pfam" id="PF19463">
    <property type="entry name" value="DUF6000"/>
    <property type="match status" value="1"/>
</dbReference>